<dbReference type="InterPro" id="IPR010982">
    <property type="entry name" value="Lambda_DNA-bd_dom_sf"/>
</dbReference>
<dbReference type="PROSITE" id="PS50943">
    <property type="entry name" value="HTH_CROC1"/>
    <property type="match status" value="1"/>
</dbReference>
<sequence>MDRRSELRAFLRSRRARLTPAQVGLPTCGGLRRVPGLRRDEVARLAGIGTDYYVRLEQGRNEKVSAEVLNAVARALRLAEAERAHLCRLARPSREASRVCPDQAVPGLRRLLDSMPGVPAYVVGRRTELLAWNRRARLVFGEVFSVLPERRLAVREVFLNPVAHRLFRDWEEKARNVTARLRMGFGRCPDDTALTGLVDELAACSAEFRRVWAEQHVQNKTHGAYRFRHVRLGDFTLPYRALSLPEEPDQLLIAYTVEPGSPLADALAPAAGP</sequence>
<dbReference type="EMBL" id="JAVREV010000027">
    <property type="protein sequence ID" value="MDT0447181.1"/>
    <property type="molecule type" value="Genomic_DNA"/>
</dbReference>
<dbReference type="CDD" id="cd00093">
    <property type="entry name" value="HTH_XRE"/>
    <property type="match status" value="1"/>
</dbReference>
<evidence type="ECO:0000259" key="1">
    <source>
        <dbReference type="PROSITE" id="PS50943"/>
    </source>
</evidence>
<accession>A0ABU2SEU6</accession>
<reference evidence="3" key="1">
    <citation type="submission" date="2023-07" db="EMBL/GenBank/DDBJ databases">
        <title>30 novel species of actinomycetes from the DSMZ collection.</title>
        <authorList>
            <person name="Nouioui I."/>
        </authorList>
    </citation>
    <scope>NUCLEOTIDE SEQUENCE [LARGE SCALE GENOMIC DNA]</scope>
    <source>
        <strain evidence="3">DSM 41886</strain>
    </source>
</reference>
<dbReference type="PANTHER" id="PTHR35010">
    <property type="entry name" value="BLL4672 PROTEIN-RELATED"/>
    <property type="match status" value="1"/>
</dbReference>
<dbReference type="InterPro" id="IPR041413">
    <property type="entry name" value="MLTR_LBD"/>
</dbReference>
<gene>
    <name evidence="2" type="ORF">RM779_31985</name>
</gene>
<evidence type="ECO:0000313" key="3">
    <source>
        <dbReference type="Proteomes" id="UP001183615"/>
    </source>
</evidence>
<dbReference type="Gene3D" id="3.30.450.180">
    <property type="match status" value="1"/>
</dbReference>
<dbReference type="PANTHER" id="PTHR35010:SF2">
    <property type="entry name" value="BLL4672 PROTEIN"/>
    <property type="match status" value="1"/>
</dbReference>
<protein>
    <submittedName>
        <fullName evidence="2">Helix-turn-helix transcriptional regulator</fullName>
    </submittedName>
</protein>
<comment type="caution">
    <text evidence="2">The sequence shown here is derived from an EMBL/GenBank/DDBJ whole genome shotgun (WGS) entry which is preliminary data.</text>
</comment>
<feature type="domain" description="HTH cro/C1-type" evidence="1">
    <location>
        <begin position="31"/>
        <end position="83"/>
    </location>
</feature>
<dbReference type="Gene3D" id="1.10.260.40">
    <property type="entry name" value="lambda repressor-like DNA-binding domains"/>
    <property type="match status" value="1"/>
</dbReference>
<proteinExistence type="predicted"/>
<dbReference type="Pfam" id="PF17765">
    <property type="entry name" value="MLTR_LBD"/>
    <property type="match status" value="1"/>
</dbReference>
<organism evidence="2 3">
    <name type="scientific">Streptomyces johnsoniae</name>
    <dbReference type="NCBI Taxonomy" id="3075532"/>
    <lineage>
        <taxon>Bacteria</taxon>
        <taxon>Bacillati</taxon>
        <taxon>Actinomycetota</taxon>
        <taxon>Actinomycetes</taxon>
        <taxon>Kitasatosporales</taxon>
        <taxon>Streptomycetaceae</taxon>
        <taxon>Streptomyces</taxon>
    </lineage>
</organism>
<dbReference type="SUPFAM" id="SSF47413">
    <property type="entry name" value="lambda repressor-like DNA-binding domains"/>
    <property type="match status" value="1"/>
</dbReference>
<dbReference type="Pfam" id="PF13560">
    <property type="entry name" value="HTH_31"/>
    <property type="match status" value="1"/>
</dbReference>
<dbReference type="SMART" id="SM00530">
    <property type="entry name" value="HTH_XRE"/>
    <property type="match status" value="1"/>
</dbReference>
<dbReference type="InterPro" id="IPR001387">
    <property type="entry name" value="Cro/C1-type_HTH"/>
</dbReference>
<dbReference type="RefSeq" id="WP_311621303.1">
    <property type="nucleotide sequence ID" value="NZ_JAVREV010000027.1"/>
</dbReference>
<evidence type="ECO:0000313" key="2">
    <source>
        <dbReference type="EMBL" id="MDT0447181.1"/>
    </source>
</evidence>
<dbReference type="Proteomes" id="UP001183615">
    <property type="component" value="Unassembled WGS sequence"/>
</dbReference>
<keyword evidence="3" id="KW-1185">Reference proteome</keyword>
<name>A0ABU2SEU6_9ACTN</name>